<dbReference type="Gene3D" id="3.40.50.720">
    <property type="entry name" value="NAD(P)-binding Rossmann-like Domain"/>
    <property type="match status" value="2"/>
</dbReference>
<dbReference type="PANTHER" id="PTHR43333">
    <property type="entry name" value="2-HACID_DH_C DOMAIN-CONTAINING PROTEIN"/>
    <property type="match status" value="1"/>
</dbReference>
<dbReference type="RefSeq" id="WP_131578944.1">
    <property type="nucleotide sequence ID" value="NZ_CBCSAJ010000100.1"/>
</dbReference>
<keyword evidence="5" id="KW-1185">Reference proteome</keyword>
<gene>
    <name evidence="4" type="ORF">ACFQ5P_07195</name>
</gene>
<dbReference type="InterPro" id="IPR006140">
    <property type="entry name" value="D-isomer_DH_NAD-bd"/>
</dbReference>
<evidence type="ECO:0000259" key="3">
    <source>
        <dbReference type="Pfam" id="PF02826"/>
    </source>
</evidence>
<dbReference type="InterPro" id="IPR036291">
    <property type="entry name" value="NAD(P)-bd_dom_sf"/>
</dbReference>
<evidence type="ECO:0000313" key="5">
    <source>
        <dbReference type="Proteomes" id="UP001597302"/>
    </source>
</evidence>
<keyword evidence="1" id="KW-0560">Oxidoreductase</keyword>
<proteinExistence type="predicted"/>
<dbReference type="Proteomes" id="UP001597302">
    <property type="component" value="Unassembled WGS sequence"/>
</dbReference>
<reference evidence="5" key="1">
    <citation type="journal article" date="2019" name="Int. J. Syst. Evol. Microbiol.">
        <title>The Global Catalogue of Microorganisms (GCM) 10K type strain sequencing project: providing services to taxonomists for standard genome sequencing and annotation.</title>
        <authorList>
            <consortium name="The Broad Institute Genomics Platform"/>
            <consortium name="The Broad Institute Genome Sequencing Center for Infectious Disease"/>
            <person name="Wu L."/>
            <person name="Ma J."/>
        </authorList>
    </citation>
    <scope>NUCLEOTIDE SEQUENCE [LARGE SCALE GENOMIC DNA]</scope>
    <source>
        <strain evidence="5">CCM 8875</strain>
    </source>
</reference>
<dbReference type="CDD" id="cd12164">
    <property type="entry name" value="GDH_like_2"/>
    <property type="match status" value="1"/>
</dbReference>
<accession>A0ABW4DTP0</accession>
<evidence type="ECO:0000256" key="2">
    <source>
        <dbReference type="ARBA" id="ARBA00023027"/>
    </source>
</evidence>
<protein>
    <submittedName>
        <fullName evidence="4">2-hydroxyacid dehydrogenase</fullName>
    </submittedName>
</protein>
<dbReference type="Pfam" id="PF02826">
    <property type="entry name" value="2-Hacid_dh_C"/>
    <property type="match status" value="1"/>
</dbReference>
<dbReference type="InterPro" id="IPR029752">
    <property type="entry name" value="D-isomer_DH_CS1"/>
</dbReference>
<organism evidence="4 5">
    <name type="scientific">Paracoccus nototheniae</name>
    <dbReference type="NCBI Taxonomy" id="2489002"/>
    <lineage>
        <taxon>Bacteria</taxon>
        <taxon>Pseudomonadati</taxon>
        <taxon>Pseudomonadota</taxon>
        <taxon>Alphaproteobacteria</taxon>
        <taxon>Rhodobacterales</taxon>
        <taxon>Paracoccaceae</taxon>
        <taxon>Paracoccus</taxon>
    </lineage>
</organism>
<feature type="domain" description="D-isomer specific 2-hydroxyacid dehydrogenase NAD-binding" evidence="3">
    <location>
        <begin position="97"/>
        <end position="268"/>
    </location>
</feature>
<evidence type="ECO:0000313" key="4">
    <source>
        <dbReference type="EMBL" id="MFD1481074.1"/>
    </source>
</evidence>
<dbReference type="PANTHER" id="PTHR43333:SF1">
    <property type="entry name" value="D-ISOMER SPECIFIC 2-HYDROXYACID DEHYDROGENASE NAD-BINDING DOMAIN-CONTAINING PROTEIN"/>
    <property type="match status" value="1"/>
</dbReference>
<dbReference type="PROSITE" id="PS00065">
    <property type="entry name" value="D_2_HYDROXYACID_DH_1"/>
    <property type="match status" value="1"/>
</dbReference>
<name>A0ABW4DTP0_9RHOB</name>
<sequence length="303" mass="32223">MALLLSGPPERATIWAQVFAEAGERLIVAPEAPEDRADVTAIACWKPPADLSLYPALRAVISVGAGVDQMPAMPKGVTLCRTLAVGIEQMVRDWVVMSCLMLHRDMPRYLDQERRGEWSSGPVAPAHRRTVGVMGLGRIGRLAMDSLQALGFQTCGWSRSGDPLPGHRVYGAADLRSFLAQAQTLVCLLPLTDQTRGILNADLFAQLPMGAHLVHAGRGAQLDSAALMAALDGGRIGAAMLDVTNPEPLPQDHPLWSDPRVVVTPHVAASTDAQEGARHALAVLAALRQGAPLPGRVDPGQGY</sequence>
<dbReference type="EMBL" id="JBHTOQ010000018">
    <property type="protein sequence ID" value="MFD1481074.1"/>
    <property type="molecule type" value="Genomic_DNA"/>
</dbReference>
<comment type="caution">
    <text evidence="4">The sequence shown here is derived from an EMBL/GenBank/DDBJ whole genome shotgun (WGS) entry which is preliminary data.</text>
</comment>
<keyword evidence="2" id="KW-0520">NAD</keyword>
<evidence type="ECO:0000256" key="1">
    <source>
        <dbReference type="ARBA" id="ARBA00023002"/>
    </source>
</evidence>
<dbReference type="SUPFAM" id="SSF51735">
    <property type="entry name" value="NAD(P)-binding Rossmann-fold domains"/>
    <property type="match status" value="1"/>
</dbReference>